<name>A0A1F6UXX7_9BACT</name>
<dbReference type="PANTHER" id="PTHR45947:SF15">
    <property type="entry name" value="TEICHURONIC ACID BIOSYNTHESIS GLYCOSYLTRANSFERASE TUAC-RELATED"/>
    <property type="match status" value="1"/>
</dbReference>
<dbReference type="PANTHER" id="PTHR45947">
    <property type="entry name" value="SULFOQUINOVOSYL TRANSFERASE SQD2"/>
    <property type="match status" value="1"/>
</dbReference>
<protein>
    <recommendedName>
        <fullName evidence="2">Glycosyltransferase subfamily 4-like N-terminal domain-containing protein</fullName>
    </recommendedName>
</protein>
<dbReference type="GO" id="GO:0016757">
    <property type="term" value="F:glycosyltransferase activity"/>
    <property type="evidence" value="ECO:0007669"/>
    <property type="project" value="TreeGrafter"/>
</dbReference>
<evidence type="ECO:0000313" key="4">
    <source>
        <dbReference type="Proteomes" id="UP000182253"/>
    </source>
</evidence>
<dbReference type="Gene3D" id="3.40.50.2000">
    <property type="entry name" value="Glycogen Phosphorylase B"/>
    <property type="match status" value="2"/>
</dbReference>
<keyword evidence="1" id="KW-0812">Transmembrane</keyword>
<dbReference type="InterPro" id="IPR050194">
    <property type="entry name" value="Glycosyltransferase_grp1"/>
</dbReference>
<dbReference type="AlphaFoldDB" id="A0A1F6UXX7"/>
<reference evidence="3 4" key="1">
    <citation type="journal article" date="2016" name="Nat. Commun.">
        <title>Thousands of microbial genomes shed light on interconnected biogeochemical processes in an aquifer system.</title>
        <authorList>
            <person name="Anantharaman K."/>
            <person name="Brown C.T."/>
            <person name="Hug L.A."/>
            <person name="Sharon I."/>
            <person name="Castelle C.J."/>
            <person name="Probst A.J."/>
            <person name="Thomas B.C."/>
            <person name="Singh A."/>
            <person name="Wilkins M.J."/>
            <person name="Karaoz U."/>
            <person name="Brodie E.L."/>
            <person name="Williams K.H."/>
            <person name="Hubbard S.S."/>
            <person name="Banfield J.F."/>
        </authorList>
    </citation>
    <scope>NUCLEOTIDE SEQUENCE [LARGE SCALE GENOMIC DNA]</scope>
</reference>
<comment type="caution">
    <text evidence="3">The sequence shown here is derived from an EMBL/GenBank/DDBJ whole genome shotgun (WGS) entry which is preliminary data.</text>
</comment>
<dbReference type="SUPFAM" id="SSF53756">
    <property type="entry name" value="UDP-Glycosyltransferase/glycogen phosphorylase"/>
    <property type="match status" value="1"/>
</dbReference>
<feature type="transmembrane region" description="Helical" evidence="1">
    <location>
        <begin position="98"/>
        <end position="120"/>
    </location>
</feature>
<evidence type="ECO:0000313" key="3">
    <source>
        <dbReference type="EMBL" id="OGI62232.1"/>
    </source>
</evidence>
<dbReference type="Proteomes" id="UP000182253">
    <property type="component" value="Unassembled WGS sequence"/>
</dbReference>
<sequence>MRILMLNYEYPPLGGGAGNACSHLLREFLKVKDLEIDLVTSSIDKYKEESFNDKIKIFYLDIGKKGSLHHQSLKDLLIYSWRAYFFARKLIRWNKYDLTHAFFGIPSGFIVMFLKLPYIVSLRGSDVPFYSRRFRFLDRLIFKNLSRIIWGRAKKVIANSSYLFNLALRTNHNQEIKIIPNGVDIDYFYPTPLRREQPLSQAFIIISTSRLIKRKGIEQLIEAFAKLKKSHPASKLIMAGDGDLRDKLFEAARGIPGIEFLGNQPKDKLAELYRAADVFVLPSEAEGMSNSLLEAMASGLGVVLSRAAAPAELIGPENAIVLERNDSDSICTALLELARRLEFLREMKAANHRKAIEFSWQNTAREYLKIYAENNPIKNK</sequence>
<proteinExistence type="predicted"/>
<keyword evidence="1" id="KW-0472">Membrane</keyword>
<gene>
    <name evidence="3" type="ORF">A2645_01390</name>
</gene>
<accession>A0A1F6UXX7</accession>
<feature type="domain" description="Glycosyltransferase subfamily 4-like N-terminal" evidence="2">
    <location>
        <begin position="15"/>
        <end position="186"/>
    </location>
</feature>
<evidence type="ECO:0000256" key="1">
    <source>
        <dbReference type="SAM" id="Phobius"/>
    </source>
</evidence>
<keyword evidence="1" id="KW-1133">Transmembrane helix</keyword>
<dbReference type="InterPro" id="IPR028098">
    <property type="entry name" value="Glyco_trans_4-like_N"/>
</dbReference>
<dbReference type="Pfam" id="PF13692">
    <property type="entry name" value="Glyco_trans_1_4"/>
    <property type="match status" value="1"/>
</dbReference>
<evidence type="ECO:0000259" key="2">
    <source>
        <dbReference type="Pfam" id="PF13439"/>
    </source>
</evidence>
<dbReference type="STRING" id="1801735.A2645_01390"/>
<dbReference type="Pfam" id="PF13439">
    <property type="entry name" value="Glyco_transf_4"/>
    <property type="match status" value="1"/>
</dbReference>
<dbReference type="CDD" id="cd03801">
    <property type="entry name" value="GT4_PimA-like"/>
    <property type="match status" value="1"/>
</dbReference>
<dbReference type="EMBL" id="MFTL01000001">
    <property type="protein sequence ID" value="OGI62232.1"/>
    <property type="molecule type" value="Genomic_DNA"/>
</dbReference>
<organism evidence="3 4">
    <name type="scientific">Candidatus Nomurabacteria bacterium RIFCSPHIGHO2_01_FULL_39_9</name>
    <dbReference type="NCBI Taxonomy" id="1801735"/>
    <lineage>
        <taxon>Bacteria</taxon>
        <taxon>Candidatus Nomuraibacteriota</taxon>
    </lineage>
</organism>